<sequence length="145" mass="16736">MKILILLTVLAPGALGCIRVHFWNTFIYGFDPYPKRYVAIIEIFDNDDFYCKETMENDGERWGMYCDNGIYRYSFWTFGTDGTNGRVEKTELATAKVIEGWIQDREAVQAVRADKARRPMLVLKIALVIYEVPQSKKSEASLVIH</sequence>
<gene>
    <name evidence="1" type="ORF">OPT61_g2072</name>
</gene>
<keyword evidence="2" id="KW-1185">Reference proteome</keyword>
<protein>
    <submittedName>
        <fullName evidence="1">Uncharacterized protein</fullName>
    </submittedName>
</protein>
<proteinExistence type="predicted"/>
<evidence type="ECO:0000313" key="2">
    <source>
        <dbReference type="Proteomes" id="UP001153331"/>
    </source>
</evidence>
<name>A0ACC2IN12_9PLEO</name>
<dbReference type="EMBL" id="JAPHNI010000091">
    <property type="protein sequence ID" value="KAJ8116519.1"/>
    <property type="molecule type" value="Genomic_DNA"/>
</dbReference>
<dbReference type="Proteomes" id="UP001153331">
    <property type="component" value="Unassembled WGS sequence"/>
</dbReference>
<organism evidence="1 2">
    <name type="scientific">Boeremia exigua</name>
    <dbReference type="NCBI Taxonomy" id="749465"/>
    <lineage>
        <taxon>Eukaryota</taxon>
        <taxon>Fungi</taxon>
        <taxon>Dikarya</taxon>
        <taxon>Ascomycota</taxon>
        <taxon>Pezizomycotina</taxon>
        <taxon>Dothideomycetes</taxon>
        <taxon>Pleosporomycetidae</taxon>
        <taxon>Pleosporales</taxon>
        <taxon>Pleosporineae</taxon>
        <taxon>Didymellaceae</taxon>
        <taxon>Boeremia</taxon>
    </lineage>
</organism>
<accession>A0ACC2IN12</accession>
<evidence type="ECO:0000313" key="1">
    <source>
        <dbReference type="EMBL" id="KAJ8116519.1"/>
    </source>
</evidence>
<comment type="caution">
    <text evidence="1">The sequence shown here is derived from an EMBL/GenBank/DDBJ whole genome shotgun (WGS) entry which is preliminary data.</text>
</comment>
<reference evidence="1" key="1">
    <citation type="submission" date="2022-11" db="EMBL/GenBank/DDBJ databases">
        <title>Genome Sequence of Boeremia exigua.</title>
        <authorList>
            <person name="Buettner E."/>
        </authorList>
    </citation>
    <scope>NUCLEOTIDE SEQUENCE</scope>
    <source>
        <strain evidence="1">CU02</strain>
    </source>
</reference>